<protein>
    <submittedName>
        <fullName evidence="1">Uncharacterized protein</fullName>
    </submittedName>
</protein>
<evidence type="ECO:0000313" key="1">
    <source>
        <dbReference type="EMBL" id="RML71306.1"/>
    </source>
</evidence>
<dbReference type="Proteomes" id="UP000282378">
    <property type="component" value="Unassembled WGS sequence"/>
</dbReference>
<dbReference type="AlphaFoldDB" id="A0A3M2Y5X7"/>
<proteinExistence type="predicted"/>
<reference evidence="1 2" key="1">
    <citation type="submission" date="2018-08" db="EMBL/GenBank/DDBJ databases">
        <title>Recombination of ecologically and evolutionarily significant loci maintains genetic cohesion in the Pseudomonas syringae species complex.</title>
        <authorList>
            <person name="Dillon M."/>
            <person name="Thakur S."/>
            <person name="Almeida R.N.D."/>
            <person name="Weir B.S."/>
            <person name="Guttman D.S."/>
        </authorList>
    </citation>
    <scope>NUCLEOTIDE SEQUENCE [LARGE SCALE GENOMIC DNA]</scope>
    <source>
        <strain evidence="1 2">88_10</strain>
    </source>
</reference>
<comment type="caution">
    <text evidence="1">The sequence shown here is derived from an EMBL/GenBank/DDBJ whole genome shotgun (WGS) entry which is preliminary data.</text>
</comment>
<organism evidence="1 2">
    <name type="scientific">Pseudomonas syringae pv. maculicola</name>
    <dbReference type="NCBI Taxonomy" id="59511"/>
    <lineage>
        <taxon>Bacteria</taxon>
        <taxon>Pseudomonadati</taxon>
        <taxon>Pseudomonadota</taxon>
        <taxon>Gammaproteobacteria</taxon>
        <taxon>Pseudomonadales</taxon>
        <taxon>Pseudomonadaceae</taxon>
        <taxon>Pseudomonas</taxon>
    </lineage>
</organism>
<dbReference type="EMBL" id="RBNL01002487">
    <property type="protein sequence ID" value="RML71306.1"/>
    <property type="molecule type" value="Genomic_DNA"/>
</dbReference>
<gene>
    <name evidence="1" type="ORF">APX70_06591</name>
</gene>
<sequence length="153" mass="16520">MLANRRQQSLCGHFFRPFDGHAVAKDGAFDLGLLAAVALGQYQAVVKRLVAGGAPGGPGDLAVAVSTVDADAIVVGNEAFIEADVVVGQWRHEHLDLYRVFGVGDEFDFGVDVPQVIGFVFAHGYAERQYLIGRDRNAQGHEGSDQDFQMECK</sequence>
<evidence type="ECO:0000313" key="2">
    <source>
        <dbReference type="Proteomes" id="UP000282378"/>
    </source>
</evidence>
<accession>A0A3M2Y5X7</accession>
<name>A0A3M2Y5X7_PSEYM</name>